<gene>
    <name evidence="2" type="ORF">TCNE_LOCUS17496</name>
</gene>
<accession>A0A183V9S6</accession>
<feature type="domain" description="Phospholipid/glycerol acyltransferase" evidence="1">
    <location>
        <begin position="85"/>
        <end position="177"/>
    </location>
</feature>
<reference evidence="2 3" key="2">
    <citation type="submission" date="2018-11" db="EMBL/GenBank/DDBJ databases">
        <authorList>
            <consortium name="Pathogen Informatics"/>
        </authorList>
    </citation>
    <scope>NUCLEOTIDE SEQUENCE [LARGE SCALE GENOMIC DNA]</scope>
</reference>
<dbReference type="AlphaFoldDB" id="A0A183V9S6"/>
<dbReference type="PANTHER" id="PTHR22753">
    <property type="entry name" value="TRANSMEMBRANE PROTEIN 68"/>
    <property type="match status" value="1"/>
</dbReference>
<dbReference type="PANTHER" id="PTHR22753:SF14">
    <property type="entry name" value="MONOACYLGLYCEROL_DIACYLGLYCEROL O-ACYLTRANSFERASE"/>
    <property type="match status" value="1"/>
</dbReference>
<dbReference type="InterPro" id="IPR002123">
    <property type="entry name" value="Plipid/glycerol_acylTrfase"/>
</dbReference>
<dbReference type="Proteomes" id="UP000050794">
    <property type="component" value="Unassembled WGS sequence"/>
</dbReference>
<dbReference type="CDD" id="cd07987">
    <property type="entry name" value="LPLAT_MGAT-like"/>
    <property type="match status" value="1"/>
</dbReference>
<proteinExistence type="predicted"/>
<dbReference type="WBParaSite" id="TCNE_0001749701-mRNA-1">
    <property type="protein sequence ID" value="TCNE_0001749701-mRNA-1"/>
    <property type="gene ID" value="TCNE_0001749701"/>
</dbReference>
<dbReference type="GO" id="GO:0016020">
    <property type="term" value="C:membrane"/>
    <property type="evidence" value="ECO:0007669"/>
    <property type="project" value="TreeGrafter"/>
</dbReference>
<keyword evidence="3" id="KW-1185">Reference proteome</keyword>
<protein>
    <submittedName>
        <fullName evidence="4">PlsC domain-containing protein</fullName>
    </submittedName>
</protein>
<evidence type="ECO:0000313" key="3">
    <source>
        <dbReference type="Proteomes" id="UP000050794"/>
    </source>
</evidence>
<reference evidence="4" key="1">
    <citation type="submission" date="2016-06" db="UniProtKB">
        <authorList>
            <consortium name="WormBaseParasite"/>
        </authorList>
    </citation>
    <scope>IDENTIFICATION</scope>
</reference>
<organism evidence="3 4">
    <name type="scientific">Toxocara canis</name>
    <name type="common">Canine roundworm</name>
    <dbReference type="NCBI Taxonomy" id="6265"/>
    <lineage>
        <taxon>Eukaryota</taxon>
        <taxon>Metazoa</taxon>
        <taxon>Ecdysozoa</taxon>
        <taxon>Nematoda</taxon>
        <taxon>Chromadorea</taxon>
        <taxon>Rhabditida</taxon>
        <taxon>Spirurina</taxon>
        <taxon>Ascaridomorpha</taxon>
        <taxon>Ascaridoidea</taxon>
        <taxon>Toxocaridae</taxon>
        <taxon>Toxocara</taxon>
    </lineage>
</organism>
<dbReference type="GO" id="GO:0016746">
    <property type="term" value="F:acyltransferase activity"/>
    <property type="evidence" value="ECO:0007669"/>
    <property type="project" value="InterPro"/>
</dbReference>
<evidence type="ECO:0000259" key="1">
    <source>
        <dbReference type="Pfam" id="PF01553"/>
    </source>
</evidence>
<evidence type="ECO:0000313" key="2">
    <source>
        <dbReference type="EMBL" id="VDM48817.1"/>
    </source>
</evidence>
<name>A0A183V9S6_TOXCA</name>
<dbReference type="Pfam" id="PF01553">
    <property type="entry name" value="Acyltransferase"/>
    <property type="match status" value="1"/>
</dbReference>
<evidence type="ECO:0000313" key="4">
    <source>
        <dbReference type="WBParaSite" id="TCNE_0001749701-mRNA-1"/>
    </source>
</evidence>
<sequence>MWVEPMLERLRRMTWPSWLQPYVEVLLLWISWAIDYVDWDYLEAPSFNSVLVDRGAYLHSLLQLACIYGNLYRGYIVLYYCLGYEIRGIENVPDEGPALFLYYHGTLPLDVYYVIAKCMLHKKRTLHCVGDKFIFKMPGWGMICKVFCVTPGTVEDCIARLKDGHLLCIAPGGVREALFSDPSRYNIMWGRRLGFAKVVIGSETVS</sequence>
<dbReference type="EMBL" id="UYWY01024499">
    <property type="protein sequence ID" value="VDM48817.1"/>
    <property type="molecule type" value="Genomic_DNA"/>
</dbReference>